<feature type="compositionally biased region" description="Basic and acidic residues" evidence="1">
    <location>
        <begin position="118"/>
        <end position="127"/>
    </location>
</feature>
<accession>A0A8H7GPK6</accession>
<protein>
    <submittedName>
        <fullName evidence="2">Uncharacterized protein</fullName>
    </submittedName>
</protein>
<comment type="caution">
    <text evidence="2">The sequence shown here is derived from an EMBL/GenBank/DDBJ whole genome shotgun (WGS) entry which is preliminary data.</text>
</comment>
<gene>
    <name evidence="2" type="ORF">HF325_003785</name>
</gene>
<dbReference type="EMBL" id="JACBPP010000005">
    <property type="protein sequence ID" value="KAF8001284.1"/>
    <property type="molecule type" value="Genomic_DNA"/>
</dbReference>
<dbReference type="OrthoDB" id="10325367at2759"/>
<keyword evidence="3" id="KW-1185">Reference proteome</keyword>
<evidence type="ECO:0000313" key="3">
    <source>
        <dbReference type="Proteomes" id="UP000649328"/>
    </source>
</evidence>
<name>A0A8H7GPK6_9ASCO</name>
<dbReference type="Proteomes" id="UP000649328">
    <property type="component" value="Unassembled WGS sequence"/>
</dbReference>
<evidence type="ECO:0000313" key="2">
    <source>
        <dbReference type="EMBL" id="KAF8001284.1"/>
    </source>
</evidence>
<reference evidence="2" key="1">
    <citation type="submission" date="2020-10" db="EMBL/GenBank/DDBJ databases">
        <title>The Whole-Genome Sequence of Metschnikowia persimmonesis, a Novel Endophytic Yeast Species Isolated from Medicinal Plant Diospyros kaki Thumb.</title>
        <authorList>
            <person name="Rahmat E."/>
            <person name="Kang Y."/>
        </authorList>
    </citation>
    <scope>NUCLEOTIDE SEQUENCE</scope>
    <source>
        <strain evidence="2">KIOM G15050</strain>
    </source>
</reference>
<dbReference type="AlphaFoldDB" id="A0A8H7GPK6"/>
<evidence type="ECO:0000256" key="1">
    <source>
        <dbReference type="SAM" id="MobiDB-lite"/>
    </source>
</evidence>
<sequence length="142" mass="15787">MKWAEIPPDVGDGRKRKRFEARIEQRLLTTSETECIDNSNLQNRVGLEDLSVSHTQRLEENSEAESLDITHILPDSSDADFSDAETLVPKHHAELGDAETLDARHSGELIQLGNNDSTLKEVPKFDGDLGSISDSSEDEEND</sequence>
<proteinExistence type="predicted"/>
<feature type="region of interest" description="Disordered" evidence="1">
    <location>
        <begin position="100"/>
        <end position="142"/>
    </location>
</feature>
<organism evidence="2 3">
    <name type="scientific">Metschnikowia pulcherrima</name>
    <dbReference type="NCBI Taxonomy" id="27326"/>
    <lineage>
        <taxon>Eukaryota</taxon>
        <taxon>Fungi</taxon>
        <taxon>Dikarya</taxon>
        <taxon>Ascomycota</taxon>
        <taxon>Saccharomycotina</taxon>
        <taxon>Pichiomycetes</taxon>
        <taxon>Metschnikowiaceae</taxon>
        <taxon>Metschnikowia</taxon>
    </lineage>
</organism>